<keyword evidence="2 5" id="KW-0812">Transmembrane</keyword>
<feature type="transmembrane region" description="Helical" evidence="5">
    <location>
        <begin position="292"/>
        <end position="317"/>
    </location>
</feature>
<reference evidence="7 8" key="1">
    <citation type="submission" date="2016-06" db="EMBL/GenBank/DDBJ databases">
        <title>Genome sequence of Clostridium acetireducens DSM 10703.</title>
        <authorList>
            <person name="Poehlein A."/>
            <person name="Fluechter S."/>
            <person name="Duerre P."/>
            <person name="Daniel R."/>
        </authorList>
    </citation>
    <scope>NUCLEOTIDE SEQUENCE [LARGE SCALE GENOMIC DNA]</scope>
    <source>
        <strain evidence="7 8">DSM 10703</strain>
    </source>
</reference>
<dbReference type="PANTHER" id="PTHR42770">
    <property type="entry name" value="AMINO ACID TRANSPORTER-RELATED"/>
    <property type="match status" value="1"/>
</dbReference>
<feature type="transmembrane region" description="Helical" evidence="5">
    <location>
        <begin position="401"/>
        <end position="420"/>
    </location>
</feature>
<dbReference type="GO" id="GO:0016020">
    <property type="term" value="C:membrane"/>
    <property type="evidence" value="ECO:0007669"/>
    <property type="project" value="UniProtKB-SubCell"/>
</dbReference>
<keyword evidence="8" id="KW-1185">Reference proteome</keyword>
<feature type="transmembrane region" description="Helical" evidence="5">
    <location>
        <begin position="338"/>
        <end position="356"/>
    </location>
</feature>
<dbReference type="STRING" id="1121290.CLAOCE_05130"/>
<name>A0A1E8F0Z6_9CLOT</name>
<evidence type="ECO:0000256" key="5">
    <source>
        <dbReference type="SAM" id="Phobius"/>
    </source>
</evidence>
<evidence type="ECO:0000256" key="3">
    <source>
        <dbReference type="ARBA" id="ARBA00022989"/>
    </source>
</evidence>
<proteinExistence type="predicted"/>
<feature type="transmembrane region" description="Helical" evidence="5">
    <location>
        <begin position="21"/>
        <end position="40"/>
    </location>
</feature>
<dbReference type="GO" id="GO:0055085">
    <property type="term" value="P:transmembrane transport"/>
    <property type="evidence" value="ECO:0007669"/>
    <property type="project" value="InterPro"/>
</dbReference>
<feature type="transmembrane region" description="Helical" evidence="5">
    <location>
        <begin position="241"/>
        <end position="260"/>
    </location>
</feature>
<feature type="domain" description="Amino acid permease/ SLC12A" evidence="6">
    <location>
        <begin position="19"/>
        <end position="448"/>
    </location>
</feature>
<dbReference type="InterPro" id="IPR050367">
    <property type="entry name" value="APC_superfamily"/>
</dbReference>
<comment type="subcellular location">
    <subcellularLocation>
        <location evidence="1">Membrane</location>
        <topology evidence="1">Multi-pass membrane protein</topology>
    </subcellularLocation>
</comment>
<comment type="caution">
    <text evidence="7">The sequence shown here is derived from an EMBL/GenBank/DDBJ whole genome shotgun (WGS) entry which is preliminary data.</text>
</comment>
<feature type="transmembrane region" description="Helical" evidence="5">
    <location>
        <begin position="94"/>
        <end position="120"/>
    </location>
</feature>
<evidence type="ECO:0000256" key="2">
    <source>
        <dbReference type="ARBA" id="ARBA00022692"/>
    </source>
</evidence>
<gene>
    <name evidence="7" type="primary">yhdG</name>
    <name evidence="7" type="ORF">CLOACE_05130</name>
</gene>
<feature type="transmembrane region" description="Helical" evidence="5">
    <location>
        <begin position="432"/>
        <end position="449"/>
    </location>
</feature>
<dbReference type="PATRIC" id="fig|1121290.3.peg.520"/>
<evidence type="ECO:0000256" key="1">
    <source>
        <dbReference type="ARBA" id="ARBA00004141"/>
    </source>
</evidence>
<keyword evidence="4 5" id="KW-0472">Membrane</keyword>
<evidence type="ECO:0000256" key="4">
    <source>
        <dbReference type="ARBA" id="ARBA00023136"/>
    </source>
</evidence>
<dbReference type="Pfam" id="PF00324">
    <property type="entry name" value="AA_permease"/>
    <property type="match status" value="1"/>
</dbReference>
<evidence type="ECO:0000313" key="7">
    <source>
        <dbReference type="EMBL" id="OFI07108.1"/>
    </source>
</evidence>
<dbReference type="Gene3D" id="1.20.1740.10">
    <property type="entry name" value="Amino acid/polyamine transporter I"/>
    <property type="match status" value="1"/>
</dbReference>
<keyword evidence="3 5" id="KW-1133">Transmembrane helix</keyword>
<feature type="transmembrane region" description="Helical" evidence="5">
    <location>
        <begin position="203"/>
        <end position="221"/>
    </location>
</feature>
<dbReference type="InterPro" id="IPR004841">
    <property type="entry name" value="AA-permease/SLC12A_dom"/>
</dbReference>
<feature type="transmembrane region" description="Helical" evidence="5">
    <location>
        <begin position="140"/>
        <end position="160"/>
    </location>
</feature>
<dbReference type="Proteomes" id="UP000175744">
    <property type="component" value="Unassembled WGS sequence"/>
</dbReference>
<organism evidence="7 8">
    <name type="scientific">Clostridium acetireducens DSM 10703</name>
    <dbReference type="NCBI Taxonomy" id="1121290"/>
    <lineage>
        <taxon>Bacteria</taxon>
        <taxon>Bacillati</taxon>
        <taxon>Bacillota</taxon>
        <taxon>Clostridia</taxon>
        <taxon>Eubacteriales</taxon>
        <taxon>Clostridiaceae</taxon>
        <taxon>Clostridium</taxon>
    </lineage>
</organism>
<protein>
    <submittedName>
        <fullName evidence="7">Putative amino acid permease YhdG</fullName>
    </submittedName>
</protein>
<feature type="transmembrane region" description="Helical" evidence="5">
    <location>
        <begin position="172"/>
        <end position="191"/>
    </location>
</feature>
<accession>A0A1E8F0Z6</accession>
<dbReference type="PANTHER" id="PTHR42770:SF7">
    <property type="entry name" value="MEMBRANE PROTEIN"/>
    <property type="match status" value="1"/>
</dbReference>
<evidence type="ECO:0000313" key="8">
    <source>
        <dbReference type="Proteomes" id="UP000175744"/>
    </source>
</evidence>
<dbReference type="AlphaFoldDB" id="A0A1E8F0Z6"/>
<feature type="transmembrane region" description="Helical" evidence="5">
    <location>
        <begin position="362"/>
        <end position="386"/>
    </location>
</feature>
<evidence type="ECO:0000259" key="6">
    <source>
        <dbReference type="Pfam" id="PF00324"/>
    </source>
</evidence>
<feature type="transmembrane region" description="Helical" evidence="5">
    <location>
        <begin position="46"/>
        <end position="67"/>
    </location>
</feature>
<sequence>MNKNSKNSKFEKVLSNKDIMALAFGAMIGWAWVVLTGEWINKAGSLGSIIGFLIGGIMVLFVSLTYAELTSAMPKCGGDHVFAYRALGRNASFICTWAIILGYISVVCFEAVAFPTVIEYLFSSSYLKGYLYTVSGYDVYLTWVIVGSISSIIVMIVNYIGVKPLAFMQKVVTIIIALAGISLFTGSILNGETSNLKPLIMNGKQGILSVAVATPFLYVGFDVIPQVAEEINIPSKKIGKLLIASVIMAIIWYIMIIYSTSTALNFNEIMTSDMVTADAMSKLFSSKLAGKIIILAGIGGILTSWNSFFVGGSRAIYSMAESNMLPSFLAKLHPKYKTPTNAILLIGILSTLAPLLGKNMLIWLSNSGSFTIVISYFIVSASFLALRKKEPFMKRPYKVKFGKFVGVMAMIITGGMLILYMPGMPAALSLKYEWSIILTWFAIGAILFIKENYKYNSKLRDSDSVLFHNSRGKYKENCV</sequence>
<dbReference type="EMBL" id="LZFO01000005">
    <property type="protein sequence ID" value="OFI07108.1"/>
    <property type="molecule type" value="Genomic_DNA"/>
</dbReference>
<dbReference type="PIRSF" id="PIRSF006060">
    <property type="entry name" value="AA_transporter"/>
    <property type="match status" value="1"/>
</dbReference>